<dbReference type="RefSeq" id="WP_009344344.1">
    <property type="nucleotide sequence ID" value="NZ_NBYN01000014.1"/>
</dbReference>
<keyword evidence="1" id="KW-0472">Membrane</keyword>
<comment type="caution">
    <text evidence="2">The sequence shown here is derived from an EMBL/GenBank/DDBJ whole genome shotgun (WGS) entry which is preliminary data.</text>
</comment>
<sequence length="171" mass="19639">MDRFNYQEYNEGDQFELLSAYLDDEVTATERQRIEQWLATDESGKRLYMRLVKLRHGVRSMPIRSCYTGTPDLFSLVWKRIIFRRRINWMWGGAAIAACVIGSLSGILPGNTSRLQLAQQKIDSVQTQAPISPLMVALNNPIVEIPKTAVVRPAKIEEIDYIQEEMEFEGN</sequence>
<evidence type="ECO:0000256" key="1">
    <source>
        <dbReference type="SAM" id="Phobius"/>
    </source>
</evidence>
<gene>
    <name evidence="2" type="ORF">B7O87_03240</name>
</gene>
<feature type="transmembrane region" description="Helical" evidence="1">
    <location>
        <begin position="89"/>
        <end position="108"/>
    </location>
</feature>
<name>A0A1X4GAL1_9CYAN</name>
<evidence type="ECO:0000313" key="3">
    <source>
        <dbReference type="Proteomes" id="UP000192997"/>
    </source>
</evidence>
<dbReference type="AlphaFoldDB" id="A0A1X4GAL1"/>
<keyword evidence="1" id="KW-0812">Transmembrane</keyword>
<reference evidence="3" key="1">
    <citation type="submission" date="2017-04" db="EMBL/GenBank/DDBJ databases">
        <authorList>
            <person name="Abreu V.A."/>
            <person name="Popin R.V."/>
            <person name="Rigonato J."/>
            <person name="Andreote A.P."/>
            <person name="Schaker P.C."/>
            <person name="Hoff-Risseti C."/>
            <person name="Alvarenga D.O."/>
            <person name="Varani A.M."/>
            <person name="Fiore M.F."/>
        </authorList>
    </citation>
    <scope>NUCLEOTIDE SEQUENCE [LARGE SCALE GENOMIC DNA]</scope>
    <source>
        <strain evidence="3">CENA303</strain>
    </source>
</reference>
<accession>A0A1X4GAL1</accession>
<organism evidence="2 3">
    <name type="scientific">Cylindrospermopsis raciborskii CENA303</name>
    <dbReference type="NCBI Taxonomy" id="1170769"/>
    <lineage>
        <taxon>Bacteria</taxon>
        <taxon>Bacillati</taxon>
        <taxon>Cyanobacteriota</taxon>
        <taxon>Cyanophyceae</taxon>
        <taxon>Nostocales</taxon>
        <taxon>Aphanizomenonaceae</taxon>
        <taxon>Cylindrospermopsis</taxon>
    </lineage>
</organism>
<evidence type="ECO:0000313" key="2">
    <source>
        <dbReference type="EMBL" id="OSO94198.1"/>
    </source>
</evidence>
<proteinExistence type="predicted"/>
<protein>
    <submittedName>
        <fullName evidence="2">Transcriptional regulator</fullName>
    </submittedName>
</protein>
<dbReference type="Proteomes" id="UP000192997">
    <property type="component" value="Unassembled WGS sequence"/>
</dbReference>
<keyword evidence="1" id="KW-1133">Transmembrane helix</keyword>
<dbReference type="EMBL" id="NBYN01000014">
    <property type="protein sequence ID" value="OSO94198.1"/>
    <property type="molecule type" value="Genomic_DNA"/>
</dbReference>